<name>A0ABN6E0A5_9BACT</name>
<gene>
    <name evidence="1" type="ORF">DESUT3_28900</name>
</gene>
<dbReference type="EMBL" id="AP024355">
    <property type="protein sequence ID" value="BCR05821.1"/>
    <property type="molecule type" value="Genomic_DNA"/>
</dbReference>
<protein>
    <recommendedName>
        <fullName evidence="3">DUF11 domain-containing protein</fullName>
    </recommendedName>
</protein>
<reference evidence="1 2" key="2">
    <citation type="journal article" date="2021" name="Int. J. Syst. Evol. Microbiol.">
        <title>Isolation and Polyphasic Characterization of Desulfuromonas versatilis sp. Nov., an Electrogenic Bacteria Capable of Versatile Metabolism Isolated from a Graphene Oxide-Reducing Enrichment Culture.</title>
        <authorList>
            <person name="Xie L."/>
            <person name="Yoshida N."/>
            <person name="Ishii S."/>
            <person name="Meng L."/>
        </authorList>
    </citation>
    <scope>NUCLEOTIDE SEQUENCE [LARGE SCALE GENOMIC DNA]</scope>
    <source>
        <strain evidence="1 2">NIT-T3</strain>
    </source>
</reference>
<organism evidence="1 2">
    <name type="scientific">Desulfuromonas versatilis</name>
    <dbReference type="NCBI Taxonomy" id="2802975"/>
    <lineage>
        <taxon>Bacteria</taxon>
        <taxon>Pseudomonadati</taxon>
        <taxon>Thermodesulfobacteriota</taxon>
        <taxon>Desulfuromonadia</taxon>
        <taxon>Desulfuromonadales</taxon>
        <taxon>Desulfuromonadaceae</taxon>
        <taxon>Desulfuromonas</taxon>
    </lineage>
</organism>
<evidence type="ECO:0000313" key="1">
    <source>
        <dbReference type="EMBL" id="BCR05821.1"/>
    </source>
</evidence>
<reference evidence="1 2" key="1">
    <citation type="journal article" date="2016" name="C (Basel)">
        <title>Selective Growth of and Electricity Production by Marine Exoelectrogenic Bacteria in Self-Aggregated Hydrogel of Microbially Reduced Graphene Oxide.</title>
        <authorList>
            <person name="Yoshida N."/>
            <person name="Goto Y."/>
            <person name="Miyata Y."/>
        </authorList>
    </citation>
    <scope>NUCLEOTIDE SEQUENCE [LARGE SCALE GENOMIC DNA]</scope>
    <source>
        <strain evidence="1 2">NIT-T3</strain>
    </source>
</reference>
<sequence>MLLLPAAVGLVQAANNQATRVAGGATVGDSNVFTVEVVTPGLVKEIRDTSGNILNGGNVVAGSDVYFVIYLDNTTALALDDVRVRDFVDPTQFTIVNPLDPATFQILGTVATPGLQMNAANAAQWLQNGTGAGSWNALTWNTLTPAQGDDQLDWNLTTANEATLGAPNNLALTVPKSSAPDPLAEPYRVAIRIKARVN</sequence>
<accession>A0ABN6E0A5</accession>
<keyword evidence="2" id="KW-1185">Reference proteome</keyword>
<dbReference type="Proteomes" id="UP001319827">
    <property type="component" value="Chromosome"/>
</dbReference>
<evidence type="ECO:0000313" key="2">
    <source>
        <dbReference type="Proteomes" id="UP001319827"/>
    </source>
</evidence>
<evidence type="ECO:0008006" key="3">
    <source>
        <dbReference type="Google" id="ProtNLM"/>
    </source>
</evidence>
<proteinExistence type="predicted"/>